<dbReference type="SUPFAM" id="SSF82784">
    <property type="entry name" value="OsmC-like"/>
    <property type="match status" value="1"/>
</dbReference>
<evidence type="ECO:0000313" key="1">
    <source>
        <dbReference type="EMBL" id="EAR90014.2"/>
    </source>
</evidence>
<dbReference type="InterPro" id="IPR036102">
    <property type="entry name" value="OsmC/Ohrsf"/>
</dbReference>
<name>Q22XJ6_TETTS</name>
<sequence>MRQQIFEILIKPFYKSNQLNYKNQLSFSTQIKQMEDIQLRQYSIKSQSSQAQAKSITKSGFTVITDMQKKDGGNETGPSPVELLLSALVGCQNIVSRMIAKNLGFNINEISFDIVAERDHRGICSQPMIEDAPVSSGLFRIYGTAIVDTDGTQEQLTQVNEIVKKRSPVARMIVDSGCKIEIEWKKQE</sequence>
<organism evidence="1 2">
    <name type="scientific">Tetrahymena thermophila (strain SB210)</name>
    <dbReference type="NCBI Taxonomy" id="312017"/>
    <lineage>
        <taxon>Eukaryota</taxon>
        <taxon>Sar</taxon>
        <taxon>Alveolata</taxon>
        <taxon>Ciliophora</taxon>
        <taxon>Intramacronucleata</taxon>
        <taxon>Oligohymenophorea</taxon>
        <taxon>Hymenostomatida</taxon>
        <taxon>Tetrahymenina</taxon>
        <taxon>Tetrahymenidae</taxon>
        <taxon>Tetrahymena</taxon>
    </lineage>
</organism>
<dbReference type="Pfam" id="PF02566">
    <property type="entry name" value="OsmC"/>
    <property type="match status" value="1"/>
</dbReference>
<proteinExistence type="predicted"/>
<dbReference type="KEGG" id="tet:TTHERM_01050600"/>
<dbReference type="InParanoid" id="Q22XJ6"/>
<dbReference type="EMBL" id="GG662806">
    <property type="protein sequence ID" value="EAR90014.2"/>
    <property type="molecule type" value="Genomic_DNA"/>
</dbReference>
<dbReference type="PANTHER" id="PTHR35368">
    <property type="entry name" value="HYDROPEROXIDE REDUCTASE"/>
    <property type="match status" value="1"/>
</dbReference>
<dbReference type="InterPro" id="IPR003718">
    <property type="entry name" value="OsmC/Ohr_fam"/>
</dbReference>
<gene>
    <name evidence="1" type="ORF">TTHERM_01050600</name>
</gene>
<dbReference type="HOGENOM" id="CLU_100275_2_1_1"/>
<accession>Q22XJ6</accession>
<dbReference type="RefSeq" id="XP_001010259.2">
    <property type="nucleotide sequence ID" value="XM_001010259.3"/>
</dbReference>
<evidence type="ECO:0000313" key="2">
    <source>
        <dbReference type="Proteomes" id="UP000009168"/>
    </source>
</evidence>
<dbReference type="AlphaFoldDB" id="Q22XJ6"/>
<reference evidence="2" key="1">
    <citation type="journal article" date="2006" name="PLoS Biol.">
        <title>Macronuclear genome sequence of the ciliate Tetrahymena thermophila, a model eukaryote.</title>
        <authorList>
            <person name="Eisen J.A."/>
            <person name="Coyne R.S."/>
            <person name="Wu M."/>
            <person name="Wu D."/>
            <person name="Thiagarajan M."/>
            <person name="Wortman J.R."/>
            <person name="Badger J.H."/>
            <person name="Ren Q."/>
            <person name="Amedeo P."/>
            <person name="Jones K.M."/>
            <person name="Tallon L.J."/>
            <person name="Delcher A.L."/>
            <person name="Salzberg S.L."/>
            <person name="Silva J.C."/>
            <person name="Haas B.J."/>
            <person name="Majoros W.H."/>
            <person name="Farzad M."/>
            <person name="Carlton J.M."/>
            <person name="Smith R.K. Jr."/>
            <person name="Garg J."/>
            <person name="Pearlman R.E."/>
            <person name="Karrer K.M."/>
            <person name="Sun L."/>
            <person name="Manning G."/>
            <person name="Elde N.C."/>
            <person name="Turkewitz A.P."/>
            <person name="Asai D.J."/>
            <person name="Wilkes D.E."/>
            <person name="Wang Y."/>
            <person name="Cai H."/>
            <person name="Collins K."/>
            <person name="Stewart B.A."/>
            <person name="Lee S.R."/>
            <person name="Wilamowska K."/>
            <person name="Weinberg Z."/>
            <person name="Ruzzo W.L."/>
            <person name="Wloga D."/>
            <person name="Gaertig J."/>
            <person name="Frankel J."/>
            <person name="Tsao C.-C."/>
            <person name="Gorovsky M.A."/>
            <person name="Keeling P.J."/>
            <person name="Waller R.F."/>
            <person name="Patron N.J."/>
            <person name="Cherry J.M."/>
            <person name="Stover N.A."/>
            <person name="Krieger C.J."/>
            <person name="del Toro C."/>
            <person name="Ryder H.F."/>
            <person name="Williamson S.C."/>
            <person name="Barbeau R.A."/>
            <person name="Hamilton E.P."/>
            <person name="Orias E."/>
        </authorList>
    </citation>
    <scope>NUCLEOTIDE SEQUENCE [LARGE SCALE GENOMIC DNA]</scope>
    <source>
        <strain evidence="2">SB210</strain>
    </source>
</reference>
<dbReference type="eggNOG" id="ENOG502S43H">
    <property type="taxonomic scope" value="Eukaryota"/>
</dbReference>
<dbReference type="Proteomes" id="UP000009168">
    <property type="component" value="Unassembled WGS sequence"/>
</dbReference>
<dbReference type="InterPro" id="IPR015946">
    <property type="entry name" value="KH_dom-like_a/b"/>
</dbReference>
<protein>
    <submittedName>
        <fullName evidence="1">OsmC family protein</fullName>
    </submittedName>
</protein>
<dbReference type="OrthoDB" id="2019818at2759"/>
<dbReference type="Gene3D" id="3.30.300.20">
    <property type="match status" value="1"/>
</dbReference>
<dbReference type="PANTHER" id="PTHR35368:SF1">
    <property type="entry name" value="HYDROPEROXIDE REDUCTASE"/>
    <property type="match status" value="1"/>
</dbReference>
<dbReference type="InterPro" id="IPR052924">
    <property type="entry name" value="OsmC/Ohr_hydroprdx_reductase"/>
</dbReference>
<keyword evidence="2" id="KW-1185">Reference proteome</keyword>
<dbReference type="GeneID" id="7826504"/>